<gene>
    <name evidence="2" type="ORF">Plil01_001389600</name>
</gene>
<evidence type="ECO:0000313" key="3">
    <source>
        <dbReference type="Proteomes" id="UP001165083"/>
    </source>
</evidence>
<protein>
    <submittedName>
        <fullName evidence="2">Unnamed protein product</fullName>
    </submittedName>
</protein>
<evidence type="ECO:0000256" key="1">
    <source>
        <dbReference type="SAM" id="MobiDB-lite"/>
    </source>
</evidence>
<keyword evidence="3" id="KW-1185">Reference proteome</keyword>
<dbReference type="AlphaFoldDB" id="A0A9W6X6K0"/>
<reference evidence="2" key="1">
    <citation type="submission" date="2023-04" db="EMBL/GenBank/DDBJ databases">
        <title>Phytophthora lilii NBRC 32176.</title>
        <authorList>
            <person name="Ichikawa N."/>
            <person name="Sato H."/>
            <person name="Tonouchi N."/>
        </authorList>
    </citation>
    <scope>NUCLEOTIDE SEQUENCE</scope>
    <source>
        <strain evidence="2">NBRC 32176</strain>
    </source>
</reference>
<dbReference type="Proteomes" id="UP001165083">
    <property type="component" value="Unassembled WGS sequence"/>
</dbReference>
<evidence type="ECO:0000313" key="2">
    <source>
        <dbReference type="EMBL" id="GMF32510.1"/>
    </source>
</evidence>
<name>A0A9W6X6K0_9STRA</name>
<feature type="region of interest" description="Disordered" evidence="1">
    <location>
        <begin position="1"/>
        <end position="51"/>
    </location>
</feature>
<dbReference type="EMBL" id="BSXW01000992">
    <property type="protein sequence ID" value="GMF32510.1"/>
    <property type="molecule type" value="Genomic_DNA"/>
</dbReference>
<feature type="compositionally biased region" description="Pro residues" evidence="1">
    <location>
        <begin position="32"/>
        <end position="48"/>
    </location>
</feature>
<sequence>MDNKVFRTSKAPLATKPYAPPDSTAPAADTPPTTPAPPTWTQPPPTPAPVTVSVEDEIEEQLKIMFPAWLWDPTPPKVFVSDGRHQQH</sequence>
<comment type="caution">
    <text evidence="2">The sequence shown here is derived from an EMBL/GenBank/DDBJ whole genome shotgun (WGS) entry which is preliminary data.</text>
</comment>
<accession>A0A9W6X6K0</accession>
<feature type="compositionally biased region" description="Low complexity" evidence="1">
    <location>
        <begin position="21"/>
        <end position="31"/>
    </location>
</feature>
<proteinExistence type="predicted"/>
<organism evidence="2 3">
    <name type="scientific">Phytophthora lilii</name>
    <dbReference type="NCBI Taxonomy" id="2077276"/>
    <lineage>
        <taxon>Eukaryota</taxon>
        <taxon>Sar</taxon>
        <taxon>Stramenopiles</taxon>
        <taxon>Oomycota</taxon>
        <taxon>Peronosporomycetes</taxon>
        <taxon>Peronosporales</taxon>
        <taxon>Peronosporaceae</taxon>
        <taxon>Phytophthora</taxon>
    </lineage>
</organism>